<dbReference type="Proteomes" id="UP001500266">
    <property type="component" value="Unassembled WGS sequence"/>
</dbReference>
<feature type="compositionally biased region" description="Low complexity" evidence="1">
    <location>
        <begin position="8"/>
        <end position="17"/>
    </location>
</feature>
<comment type="caution">
    <text evidence="2">The sequence shown here is derived from an EMBL/GenBank/DDBJ whole genome shotgun (WGS) entry which is preliminary data.</text>
</comment>
<dbReference type="EMBL" id="BAABDO010000048">
    <property type="protein sequence ID" value="GAA4143874.1"/>
    <property type="molecule type" value="Genomic_DNA"/>
</dbReference>
<feature type="region of interest" description="Disordered" evidence="1">
    <location>
        <begin position="1"/>
        <end position="91"/>
    </location>
</feature>
<organism evidence="2 3">
    <name type="scientific">Actinomadura keratinilytica</name>
    <dbReference type="NCBI Taxonomy" id="547461"/>
    <lineage>
        <taxon>Bacteria</taxon>
        <taxon>Bacillati</taxon>
        <taxon>Actinomycetota</taxon>
        <taxon>Actinomycetes</taxon>
        <taxon>Streptosporangiales</taxon>
        <taxon>Thermomonosporaceae</taxon>
        <taxon>Actinomadura</taxon>
    </lineage>
</organism>
<gene>
    <name evidence="2" type="ORF">GCM10022416_34140</name>
</gene>
<name>A0ABP7YYX3_9ACTN</name>
<accession>A0ABP7YYX3</accession>
<evidence type="ECO:0000313" key="3">
    <source>
        <dbReference type="Proteomes" id="UP001500266"/>
    </source>
</evidence>
<proteinExistence type="predicted"/>
<evidence type="ECO:0000313" key="2">
    <source>
        <dbReference type="EMBL" id="GAA4143874.1"/>
    </source>
</evidence>
<evidence type="ECO:0000256" key="1">
    <source>
        <dbReference type="SAM" id="MobiDB-lite"/>
    </source>
</evidence>
<sequence>MAKGGAGRPAAPGGRPRNLGTVAGTTRPRRSVFPAVPGSNNIIHTPGIPVPAPRPRSWNRAGAPVGGAALQPDGRPDGVFGGGSTQAAALT</sequence>
<keyword evidence="3" id="KW-1185">Reference proteome</keyword>
<reference evidence="3" key="1">
    <citation type="journal article" date="2019" name="Int. J. Syst. Evol. Microbiol.">
        <title>The Global Catalogue of Microorganisms (GCM) 10K type strain sequencing project: providing services to taxonomists for standard genome sequencing and annotation.</title>
        <authorList>
            <consortium name="The Broad Institute Genomics Platform"/>
            <consortium name="The Broad Institute Genome Sequencing Center for Infectious Disease"/>
            <person name="Wu L."/>
            <person name="Ma J."/>
        </authorList>
    </citation>
    <scope>NUCLEOTIDE SEQUENCE [LARGE SCALE GENOMIC DNA]</scope>
    <source>
        <strain evidence="3">JCM 17316</strain>
    </source>
</reference>
<protein>
    <submittedName>
        <fullName evidence="2">Uncharacterized protein</fullName>
    </submittedName>
</protein>